<keyword evidence="8" id="KW-1185">Reference proteome</keyword>
<evidence type="ECO:0000256" key="2">
    <source>
        <dbReference type="ARBA" id="ARBA00004613"/>
    </source>
</evidence>
<dbReference type="InterPro" id="IPR013384">
    <property type="entry name" value="Flagell_FlgL"/>
</dbReference>
<dbReference type="PANTHER" id="PTHR42792:SF1">
    <property type="entry name" value="FLAGELLAR HOOK-ASSOCIATED PROTEIN 3"/>
    <property type="match status" value="1"/>
</dbReference>
<keyword evidence="7" id="KW-0969">Cilium</keyword>
<evidence type="ECO:0000256" key="3">
    <source>
        <dbReference type="ARBA" id="ARBA00005709"/>
    </source>
</evidence>
<dbReference type="RefSeq" id="WP_145650219.1">
    <property type="nucleotide sequence ID" value="NZ_VLLB01000005.1"/>
</dbReference>
<keyword evidence="7" id="KW-0966">Cell projection</keyword>
<name>A0A562R7Q3_9BURK</name>
<accession>A0A562R7Q3</accession>
<dbReference type="GO" id="GO:0005576">
    <property type="term" value="C:extracellular region"/>
    <property type="evidence" value="ECO:0007669"/>
    <property type="project" value="UniProtKB-SubCell"/>
</dbReference>
<evidence type="ECO:0000256" key="5">
    <source>
        <dbReference type="SAM" id="Coils"/>
    </source>
</evidence>
<keyword evidence="4" id="KW-0975">Bacterial flagellum</keyword>
<keyword evidence="7" id="KW-0282">Flagellum</keyword>
<dbReference type="Proteomes" id="UP000318431">
    <property type="component" value="Unassembled WGS sequence"/>
</dbReference>
<gene>
    <name evidence="7" type="ORF">IP91_03358</name>
</gene>
<keyword evidence="5" id="KW-0175">Coiled coil</keyword>
<dbReference type="GO" id="GO:0071973">
    <property type="term" value="P:bacterial-type flagellum-dependent cell motility"/>
    <property type="evidence" value="ECO:0007669"/>
    <property type="project" value="InterPro"/>
</dbReference>
<comment type="similarity">
    <text evidence="3">Belongs to the bacterial flagellin family.</text>
</comment>
<evidence type="ECO:0000259" key="6">
    <source>
        <dbReference type="Pfam" id="PF00669"/>
    </source>
</evidence>
<dbReference type="InterPro" id="IPR001029">
    <property type="entry name" value="Flagellin_N"/>
</dbReference>
<protein>
    <submittedName>
        <fullName evidence="7">Flagellar hook-associated protein 3 FlgL</fullName>
    </submittedName>
</protein>
<dbReference type="GO" id="GO:0009424">
    <property type="term" value="C:bacterial-type flagellum hook"/>
    <property type="evidence" value="ECO:0007669"/>
    <property type="project" value="InterPro"/>
</dbReference>
<proteinExistence type="inferred from homology"/>
<comment type="subcellular location">
    <subcellularLocation>
        <location evidence="1">Bacterial flagellum</location>
    </subcellularLocation>
    <subcellularLocation>
        <location evidence="2">Secreted</location>
    </subcellularLocation>
</comment>
<dbReference type="AlphaFoldDB" id="A0A562R7Q3"/>
<organism evidence="7 8">
    <name type="scientific">Pseudoduganella lurida</name>
    <dbReference type="NCBI Taxonomy" id="1036180"/>
    <lineage>
        <taxon>Bacteria</taxon>
        <taxon>Pseudomonadati</taxon>
        <taxon>Pseudomonadota</taxon>
        <taxon>Betaproteobacteria</taxon>
        <taxon>Burkholderiales</taxon>
        <taxon>Oxalobacteraceae</taxon>
        <taxon>Telluria group</taxon>
        <taxon>Pseudoduganella</taxon>
    </lineage>
</organism>
<dbReference type="NCBIfam" id="TIGR02550">
    <property type="entry name" value="flagell_flgL"/>
    <property type="match status" value="1"/>
</dbReference>
<evidence type="ECO:0000256" key="4">
    <source>
        <dbReference type="ARBA" id="ARBA00023143"/>
    </source>
</evidence>
<dbReference type="SUPFAM" id="SSF64518">
    <property type="entry name" value="Phase 1 flagellin"/>
    <property type="match status" value="1"/>
</dbReference>
<dbReference type="InterPro" id="IPR001492">
    <property type="entry name" value="Flagellin"/>
</dbReference>
<feature type="domain" description="Flagellin N-terminal" evidence="6">
    <location>
        <begin position="5"/>
        <end position="143"/>
    </location>
</feature>
<evidence type="ECO:0000313" key="7">
    <source>
        <dbReference type="EMBL" id="TWI64584.1"/>
    </source>
</evidence>
<dbReference type="Gene3D" id="1.20.1330.10">
    <property type="entry name" value="f41 fragment of flagellin, N-terminal domain"/>
    <property type="match status" value="2"/>
</dbReference>
<dbReference type="GO" id="GO:0005198">
    <property type="term" value="F:structural molecule activity"/>
    <property type="evidence" value="ECO:0007669"/>
    <property type="project" value="InterPro"/>
</dbReference>
<dbReference type="Pfam" id="PF00669">
    <property type="entry name" value="Flagellin_N"/>
    <property type="match status" value="1"/>
</dbReference>
<evidence type="ECO:0000256" key="1">
    <source>
        <dbReference type="ARBA" id="ARBA00004365"/>
    </source>
</evidence>
<sequence length="407" mass="43136">MVARISTQMMYDRGVSQLSTLQSNLLKTQLQLSTGRRVLTPADDPVASARALEVGQSQQLNEQYSINRQTASSTLAQADTVLDTLNDIMDDVRGTVLQAGSPTLSQSDRDSLAADLEASLQDILGQANTADGTGGYLFSGYKTNTQPFALTSTGANYYGDQGQRELQVGSGRQMAISASGSEIFEQNLTGNGTFLTQADAGNAARGGTGVISPGTVVNAKEWVPGTYSITFSKTAEGVTQYAVTDADGAEVVPATDFKSGEPIQFRGISFDIAGVPAADDQFTVEPSKNQSVFQTIRDVITALRTAGSGPAVNADLTNKLNTANQNLQNAQDNMVAVRASIGARGRELDYLDSSGSALNIEYESQINDLINVDEIEAASRFVQQTTSLQAAQQTFKTATGLSLFNYI</sequence>
<dbReference type="EMBL" id="VLLB01000005">
    <property type="protein sequence ID" value="TWI64584.1"/>
    <property type="molecule type" value="Genomic_DNA"/>
</dbReference>
<reference evidence="7 8" key="1">
    <citation type="journal article" date="2015" name="Stand. Genomic Sci.">
        <title>Genomic Encyclopedia of Bacterial and Archaeal Type Strains, Phase III: the genomes of soil and plant-associated and newly described type strains.</title>
        <authorList>
            <person name="Whitman W.B."/>
            <person name="Woyke T."/>
            <person name="Klenk H.P."/>
            <person name="Zhou Y."/>
            <person name="Lilburn T.G."/>
            <person name="Beck B.J."/>
            <person name="De Vos P."/>
            <person name="Vandamme P."/>
            <person name="Eisen J.A."/>
            <person name="Garrity G."/>
            <person name="Hugenholtz P."/>
            <person name="Kyrpides N.C."/>
        </authorList>
    </citation>
    <scope>NUCLEOTIDE SEQUENCE [LARGE SCALE GENOMIC DNA]</scope>
    <source>
        <strain evidence="7 8">CGMCC 1.10822</strain>
    </source>
</reference>
<comment type="caution">
    <text evidence="7">The sequence shown here is derived from an EMBL/GenBank/DDBJ whole genome shotgun (WGS) entry which is preliminary data.</text>
</comment>
<feature type="coiled-coil region" evidence="5">
    <location>
        <begin position="313"/>
        <end position="340"/>
    </location>
</feature>
<evidence type="ECO:0000313" key="8">
    <source>
        <dbReference type="Proteomes" id="UP000318431"/>
    </source>
</evidence>
<dbReference type="PANTHER" id="PTHR42792">
    <property type="entry name" value="FLAGELLIN"/>
    <property type="match status" value="1"/>
</dbReference>
<dbReference type="OrthoDB" id="9768249at2"/>